<dbReference type="SUPFAM" id="SSF51735">
    <property type="entry name" value="NAD(P)-binding Rossmann-fold domains"/>
    <property type="match status" value="1"/>
</dbReference>
<gene>
    <name evidence="4" type="ORF">NP064_12345</name>
</gene>
<dbReference type="Gene3D" id="3.40.50.720">
    <property type="entry name" value="NAD(P)-binding Rossmann-like Domain"/>
    <property type="match status" value="1"/>
</dbReference>
<dbReference type="Pfam" id="PF00106">
    <property type="entry name" value="adh_short"/>
    <property type="match status" value="1"/>
</dbReference>
<evidence type="ECO:0000313" key="4">
    <source>
        <dbReference type="EMBL" id="UUI74579.1"/>
    </source>
</evidence>
<protein>
    <submittedName>
        <fullName evidence="4">SDR family oxidoreductase</fullName>
    </submittedName>
</protein>
<dbReference type="InterPro" id="IPR002347">
    <property type="entry name" value="SDR_fam"/>
</dbReference>
<dbReference type="PANTHER" id="PTHR44196">
    <property type="entry name" value="DEHYDROGENASE/REDUCTASE SDR FAMILY MEMBER 7B"/>
    <property type="match status" value="1"/>
</dbReference>
<dbReference type="InterPro" id="IPR036291">
    <property type="entry name" value="NAD(P)-bd_dom_sf"/>
</dbReference>
<evidence type="ECO:0000256" key="3">
    <source>
        <dbReference type="RuleBase" id="RU000363"/>
    </source>
</evidence>
<dbReference type="PRINTS" id="PR00080">
    <property type="entry name" value="SDRFAMILY"/>
</dbReference>
<evidence type="ECO:0000256" key="1">
    <source>
        <dbReference type="ARBA" id="ARBA00006484"/>
    </source>
</evidence>
<keyword evidence="2" id="KW-0560">Oxidoreductase</keyword>
<name>A0ABY5KWJ9_9CELL</name>
<dbReference type="Proteomes" id="UP001316189">
    <property type="component" value="Chromosome"/>
</dbReference>
<organism evidence="4 5">
    <name type="scientific">Cellulomonas chengniuliangii</name>
    <dbReference type="NCBI Taxonomy" id="2968084"/>
    <lineage>
        <taxon>Bacteria</taxon>
        <taxon>Bacillati</taxon>
        <taxon>Actinomycetota</taxon>
        <taxon>Actinomycetes</taxon>
        <taxon>Micrococcales</taxon>
        <taxon>Cellulomonadaceae</taxon>
        <taxon>Cellulomonas</taxon>
    </lineage>
</organism>
<accession>A0ABY5KWJ9</accession>
<dbReference type="RefSeq" id="WP_227570706.1">
    <property type="nucleotide sequence ID" value="NZ_CP101988.1"/>
</dbReference>
<reference evidence="4 5" key="1">
    <citation type="submission" date="2022-07" db="EMBL/GenBank/DDBJ databases">
        <title>Novel species in genus cellulomonas.</title>
        <authorList>
            <person name="Ye L."/>
        </authorList>
    </citation>
    <scope>NUCLEOTIDE SEQUENCE [LARGE SCALE GENOMIC DNA]</scope>
    <source>
        <strain evidence="5">zg-Y338</strain>
    </source>
</reference>
<dbReference type="CDD" id="cd05233">
    <property type="entry name" value="SDR_c"/>
    <property type="match status" value="1"/>
</dbReference>
<comment type="similarity">
    <text evidence="1 3">Belongs to the short-chain dehydrogenases/reductases (SDR) family.</text>
</comment>
<evidence type="ECO:0000256" key="2">
    <source>
        <dbReference type="ARBA" id="ARBA00023002"/>
    </source>
</evidence>
<evidence type="ECO:0000313" key="5">
    <source>
        <dbReference type="Proteomes" id="UP001316189"/>
    </source>
</evidence>
<dbReference type="PRINTS" id="PR00081">
    <property type="entry name" value="GDHRDH"/>
</dbReference>
<proteinExistence type="inferred from homology"/>
<dbReference type="EMBL" id="CP101988">
    <property type="protein sequence ID" value="UUI74579.1"/>
    <property type="molecule type" value="Genomic_DNA"/>
</dbReference>
<dbReference type="PANTHER" id="PTHR44196:SF1">
    <property type="entry name" value="DEHYDROGENASE_REDUCTASE SDR FAMILY MEMBER 7B"/>
    <property type="match status" value="1"/>
</dbReference>
<keyword evidence="5" id="KW-1185">Reference proteome</keyword>
<sequence length="267" mass="28020">MAHTPQTALVTGAGRGIGRSIALGLAAAGWSVALVGRTRSRLDEVAAECRSLGVMAPVAVADLVDRDAVSTAVEDVLRAFEPHGGLGLLVNNAGVVESTEGPFAQDDPDEMWRVIETNVRGPLLVTHAVLPGMLARGSGRVVNLNSGAGHRPMEAYTGYAISKGALARLTRLLDAQYRDQGLRVFDLAPGVVRTDMTASMPTHDDRSDWTPVEAVVELVLALANGELDVLSGRFMRAGADTPASLLAEADRVVAADARVLRLAQLGD</sequence>